<dbReference type="AlphaFoldDB" id="A0A2G5ECA3"/>
<evidence type="ECO:0000313" key="4">
    <source>
        <dbReference type="EMBL" id="PIA53394.1"/>
    </source>
</evidence>
<dbReference type="InterPro" id="IPR038538">
    <property type="entry name" value="MTERF_sf"/>
</dbReference>
<dbReference type="GO" id="GO:0006353">
    <property type="term" value="P:DNA-templated transcription termination"/>
    <property type="evidence" value="ECO:0007669"/>
    <property type="project" value="UniProtKB-KW"/>
</dbReference>
<keyword evidence="2" id="KW-0804">Transcription</keyword>
<evidence type="ECO:0000256" key="3">
    <source>
        <dbReference type="ARBA" id="ARBA00022946"/>
    </source>
</evidence>
<dbReference type="EMBL" id="KZ305026">
    <property type="protein sequence ID" value="PIA53394.1"/>
    <property type="molecule type" value="Genomic_DNA"/>
</dbReference>
<accession>A0A2G5ECA3</accession>
<evidence type="ECO:0000256" key="2">
    <source>
        <dbReference type="ARBA" id="ARBA00022472"/>
    </source>
</evidence>
<evidence type="ECO:0000256" key="1">
    <source>
        <dbReference type="ARBA" id="ARBA00007692"/>
    </source>
</evidence>
<gene>
    <name evidence="4" type="ORF">AQUCO_00900163v1</name>
</gene>
<name>A0A2G5ECA3_AQUCA</name>
<keyword evidence="5" id="KW-1185">Reference proteome</keyword>
<dbReference type="PANTHER" id="PTHR13068:SF103">
    <property type="entry name" value="MITOCHONDRIAL TRANSCRIPTION TERMINATION FACTOR FAMILY PROTEIN"/>
    <property type="match status" value="1"/>
</dbReference>
<keyword evidence="2" id="KW-0805">Transcription regulation</keyword>
<sequence>MPIHRLVKRFVPQVKEMYLQVISHQFVFPEVVEKSLKFQKSPICNFVGKRFFNTSRPCYVSRVGIYASNQRNSSSVVARIPRAARTEAEEVLFDYLHCTRCMQFFDAEYISKNSPTFVDNLLTKIKDEQDVTRSLTRYLRYNPINEFEPFFESLGLTVTEIPQYLPRNLMYLSDDELLLQNYNVLSSYGFPRSKIGTMYKEEKGIFVYKEGILASKLRAYEDLGLTIPTVVKLLSCCPSLLVSNVDGDFVKLLKKLKNLGIQSSWLAGKLSDGSVYNWNRILDMLCFLEKMGCNKKDIGKLFNTNPAFFIEDSRKKFYILVSLLLKVGLKMDDILNLFLQHPQVIAGKFAMNLWQAVQFLSEIGIENEEIARIVRTHTQILGSSSLKKPATVLSNIKQDKLCELVREDPLNFITLALKASVGREKGGHLTTFLSSLGYPENSEEMVKAMKRFRGRGDELQERFDCLLNAGLDFHVASNMIKDSPSVLNQSKDVIEMKIQYLVNHLGFPIKSLERFPTFLCYSMEKIKLRFSMYIWIREKGIAKSTISLSSILAVSDARFIKYFVNVHPEGPAEWERLKKSSSSV</sequence>
<dbReference type="InParanoid" id="A0A2G5ECA3"/>
<proteinExistence type="inferred from homology"/>
<dbReference type="GO" id="GO:0003676">
    <property type="term" value="F:nucleic acid binding"/>
    <property type="evidence" value="ECO:0007669"/>
    <property type="project" value="InterPro"/>
</dbReference>
<keyword evidence="2" id="KW-0806">Transcription termination</keyword>
<reference evidence="4 5" key="1">
    <citation type="submission" date="2017-09" db="EMBL/GenBank/DDBJ databases">
        <title>WGS assembly of Aquilegia coerulea Goldsmith.</title>
        <authorList>
            <person name="Hodges S."/>
            <person name="Kramer E."/>
            <person name="Nordborg M."/>
            <person name="Tomkins J."/>
            <person name="Borevitz J."/>
            <person name="Derieg N."/>
            <person name="Yan J."/>
            <person name="Mihaltcheva S."/>
            <person name="Hayes R.D."/>
            <person name="Rokhsar D."/>
        </authorList>
    </citation>
    <scope>NUCLEOTIDE SEQUENCE [LARGE SCALE GENOMIC DNA]</scope>
    <source>
        <strain evidence="5">cv. Goldsmith</strain>
    </source>
</reference>
<keyword evidence="3" id="KW-0809">Transit peptide</keyword>
<dbReference type="Gene3D" id="1.25.70.10">
    <property type="entry name" value="Transcription termination factor 3, mitochondrial"/>
    <property type="match status" value="2"/>
</dbReference>
<dbReference type="SMART" id="SM00733">
    <property type="entry name" value="Mterf"/>
    <property type="match status" value="5"/>
</dbReference>
<comment type="similarity">
    <text evidence="1">Belongs to the mTERF family.</text>
</comment>
<dbReference type="STRING" id="218851.A0A2G5ECA3"/>
<dbReference type="FunCoup" id="A0A2G5ECA3">
    <property type="interactions" value="622"/>
</dbReference>
<dbReference type="InterPro" id="IPR003690">
    <property type="entry name" value="MTERF"/>
</dbReference>
<organism evidence="4 5">
    <name type="scientific">Aquilegia coerulea</name>
    <name type="common">Rocky mountain columbine</name>
    <dbReference type="NCBI Taxonomy" id="218851"/>
    <lineage>
        <taxon>Eukaryota</taxon>
        <taxon>Viridiplantae</taxon>
        <taxon>Streptophyta</taxon>
        <taxon>Embryophyta</taxon>
        <taxon>Tracheophyta</taxon>
        <taxon>Spermatophyta</taxon>
        <taxon>Magnoliopsida</taxon>
        <taxon>Ranunculales</taxon>
        <taxon>Ranunculaceae</taxon>
        <taxon>Thalictroideae</taxon>
        <taxon>Aquilegia</taxon>
    </lineage>
</organism>
<protein>
    <submittedName>
        <fullName evidence="4">Uncharacterized protein</fullName>
    </submittedName>
</protein>
<dbReference type="Pfam" id="PF02536">
    <property type="entry name" value="mTERF"/>
    <property type="match status" value="2"/>
</dbReference>
<dbReference type="Proteomes" id="UP000230069">
    <property type="component" value="Unassembled WGS sequence"/>
</dbReference>
<evidence type="ECO:0000313" key="5">
    <source>
        <dbReference type="Proteomes" id="UP000230069"/>
    </source>
</evidence>
<dbReference type="OrthoDB" id="764594at2759"/>
<dbReference type="PANTHER" id="PTHR13068">
    <property type="entry name" value="CGI-12 PROTEIN-RELATED"/>
    <property type="match status" value="1"/>
</dbReference>